<evidence type="ECO:0000313" key="2">
    <source>
        <dbReference type="Proteomes" id="UP000572540"/>
    </source>
</evidence>
<dbReference type="Proteomes" id="UP000572540">
    <property type="component" value="Unassembled WGS sequence"/>
</dbReference>
<organism evidence="1 2">
    <name type="scientific">Paraburkholderia bryophila</name>
    <dbReference type="NCBI Taxonomy" id="420952"/>
    <lineage>
        <taxon>Bacteria</taxon>
        <taxon>Pseudomonadati</taxon>
        <taxon>Pseudomonadota</taxon>
        <taxon>Betaproteobacteria</taxon>
        <taxon>Burkholderiales</taxon>
        <taxon>Burkholderiaceae</taxon>
        <taxon>Paraburkholderia</taxon>
    </lineage>
</organism>
<gene>
    <name evidence="1" type="ORF">GGD41_002409</name>
</gene>
<sequence>MRPDHTVTEFVSPQPLLASSAEDVGEVVPRRQISVLARATFCFAWLFGLEPFLSASADEVPRSRLDRY</sequence>
<dbReference type="AlphaFoldDB" id="A0A7Y9W7S2"/>
<name>A0A7Y9W7S2_9BURK</name>
<comment type="caution">
    <text evidence="1">The sequence shown here is derived from an EMBL/GenBank/DDBJ whole genome shotgun (WGS) entry which is preliminary data.</text>
</comment>
<reference evidence="1 2" key="1">
    <citation type="submission" date="2020-07" db="EMBL/GenBank/DDBJ databases">
        <title>Exploring microbial biodiversity for novel pathways involved in the catabolism of aromatic compounds derived from lignin.</title>
        <authorList>
            <person name="Elkins J."/>
        </authorList>
    </citation>
    <scope>NUCLEOTIDE SEQUENCE [LARGE SCALE GENOMIC DNA]</scope>
    <source>
        <strain evidence="1 2">H2C3B</strain>
    </source>
</reference>
<dbReference type="RefSeq" id="WP_179710847.1">
    <property type="nucleotide sequence ID" value="NZ_JACCAU010000001.1"/>
</dbReference>
<dbReference type="EMBL" id="JACCAU010000001">
    <property type="protein sequence ID" value="NYH15181.1"/>
    <property type="molecule type" value="Genomic_DNA"/>
</dbReference>
<protein>
    <submittedName>
        <fullName evidence="1">Uncharacterized protein</fullName>
    </submittedName>
</protein>
<evidence type="ECO:0000313" key="1">
    <source>
        <dbReference type="EMBL" id="NYH15181.1"/>
    </source>
</evidence>
<accession>A0A7Y9W7S2</accession>
<proteinExistence type="predicted"/>